<evidence type="ECO:0000313" key="3">
    <source>
        <dbReference type="EMBL" id="KAK3945562.1"/>
    </source>
</evidence>
<keyword evidence="2" id="KW-0472">Membrane</keyword>
<evidence type="ECO:0000256" key="2">
    <source>
        <dbReference type="SAM" id="Phobius"/>
    </source>
</evidence>
<keyword evidence="2" id="KW-0812">Transmembrane</keyword>
<comment type="caution">
    <text evidence="3">The sequence shown here is derived from an EMBL/GenBank/DDBJ whole genome shotgun (WGS) entry which is preliminary data.</text>
</comment>
<proteinExistence type="predicted"/>
<organism evidence="3 4">
    <name type="scientific">Diplogelasinospora grovesii</name>
    <dbReference type="NCBI Taxonomy" id="303347"/>
    <lineage>
        <taxon>Eukaryota</taxon>
        <taxon>Fungi</taxon>
        <taxon>Dikarya</taxon>
        <taxon>Ascomycota</taxon>
        <taxon>Pezizomycotina</taxon>
        <taxon>Sordariomycetes</taxon>
        <taxon>Sordariomycetidae</taxon>
        <taxon>Sordariales</taxon>
        <taxon>Diplogelasinosporaceae</taxon>
        <taxon>Diplogelasinospora</taxon>
    </lineage>
</organism>
<dbReference type="Gene3D" id="2.120.10.70">
    <property type="entry name" value="Fucose-specific lectin"/>
    <property type="match status" value="1"/>
</dbReference>
<dbReference type="EMBL" id="MU853754">
    <property type="protein sequence ID" value="KAK3945562.1"/>
    <property type="molecule type" value="Genomic_DNA"/>
</dbReference>
<protein>
    <recommendedName>
        <fullName evidence="5">Fucose-specific lectin</fullName>
    </recommendedName>
</protein>
<accession>A0AAN6NGT2</accession>
<feature type="region of interest" description="Disordered" evidence="1">
    <location>
        <begin position="31"/>
        <end position="75"/>
    </location>
</feature>
<dbReference type="SUPFAM" id="SSF89372">
    <property type="entry name" value="Fucose-specific lectin"/>
    <property type="match status" value="1"/>
</dbReference>
<feature type="compositionally biased region" description="Low complexity" evidence="1">
    <location>
        <begin position="109"/>
        <end position="138"/>
    </location>
</feature>
<evidence type="ECO:0000256" key="1">
    <source>
        <dbReference type="SAM" id="MobiDB-lite"/>
    </source>
</evidence>
<name>A0AAN6NGT2_9PEZI</name>
<dbReference type="Proteomes" id="UP001303473">
    <property type="component" value="Unassembled WGS sequence"/>
</dbReference>
<feature type="region of interest" description="Disordered" evidence="1">
    <location>
        <begin position="106"/>
        <end position="140"/>
    </location>
</feature>
<keyword evidence="4" id="KW-1185">Reference proteome</keyword>
<reference evidence="4" key="1">
    <citation type="journal article" date="2023" name="Mol. Phylogenet. Evol.">
        <title>Genome-scale phylogeny and comparative genomics of the fungal order Sordariales.</title>
        <authorList>
            <person name="Hensen N."/>
            <person name="Bonometti L."/>
            <person name="Westerberg I."/>
            <person name="Brannstrom I.O."/>
            <person name="Guillou S."/>
            <person name="Cros-Aarteil S."/>
            <person name="Calhoun S."/>
            <person name="Haridas S."/>
            <person name="Kuo A."/>
            <person name="Mondo S."/>
            <person name="Pangilinan J."/>
            <person name="Riley R."/>
            <person name="LaButti K."/>
            <person name="Andreopoulos B."/>
            <person name="Lipzen A."/>
            <person name="Chen C."/>
            <person name="Yan M."/>
            <person name="Daum C."/>
            <person name="Ng V."/>
            <person name="Clum A."/>
            <person name="Steindorff A."/>
            <person name="Ohm R.A."/>
            <person name="Martin F."/>
            <person name="Silar P."/>
            <person name="Natvig D.O."/>
            <person name="Lalanne C."/>
            <person name="Gautier V."/>
            <person name="Ament-Velasquez S.L."/>
            <person name="Kruys A."/>
            <person name="Hutchinson M.I."/>
            <person name="Powell A.J."/>
            <person name="Barry K."/>
            <person name="Miller A.N."/>
            <person name="Grigoriev I.V."/>
            <person name="Debuchy R."/>
            <person name="Gladieux P."/>
            <person name="Hiltunen Thoren M."/>
            <person name="Johannesson H."/>
        </authorList>
    </citation>
    <scope>NUCLEOTIDE SEQUENCE [LARGE SCALE GENOMIC DNA]</scope>
    <source>
        <strain evidence="4">CBS 340.73</strain>
    </source>
</reference>
<evidence type="ECO:0008006" key="5">
    <source>
        <dbReference type="Google" id="ProtNLM"/>
    </source>
</evidence>
<evidence type="ECO:0000313" key="4">
    <source>
        <dbReference type="Proteomes" id="UP001303473"/>
    </source>
</evidence>
<feature type="transmembrane region" description="Helical" evidence="2">
    <location>
        <begin position="82"/>
        <end position="103"/>
    </location>
</feature>
<keyword evidence="2" id="KW-1133">Transmembrane helix</keyword>
<gene>
    <name evidence="3" type="ORF">QBC46DRAFT_94280</name>
</gene>
<dbReference type="AlphaFoldDB" id="A0AAN6NGT2"/>
<sequence>MAAHYHDQPGLEVAPIRGSAAPEVVSTNFPEVYNPHTESAHHQSPQPLYQPYAKSEYDPIPTASPHEMQPLPAPAPKSRRTLYITAGVVAVIVVLGAVLGGVFGSRAASSSNSSSSSVSSSSSNSTSSPNSTNTTLTSIRPNSPLAATGWRVNGFFNIWLFYQDPNGAVRWSTYSSSGANWSQPYTLTSIQPMSKTPMAASVAVGLDPQAEVQFYYLDENSMIKGQVFRDNYTPLTGNTMDILDFSVPVDRTSRLSAFYPHVMSQNANGSMHWYRTVLPAPDIWQNFTIYDAAAGNHTGMAVLPADVQYVDSVGFVYVNDQGILSTYITIPNNTAVNGWAWTPGGTGVKVPIGNSLGAFAYARTGNLINTYVLFQQDSTSGNVFVASLDDSNGWNGPSTYSVLSGADNGTEIACVTMGAWNAAGVNMSPLTDMNRCYYQSGTKIKEVWFDGATWHDLGFLPMD</sequence>